<dbReference type="Proteomes" id="UP000006876">
    <property type="component" value="Chromosome"/>
</dbReference>
<feature type="transmembrane region" description="Helical" evidence="7">
    <location>
        <begin position="182"/>
        <end position="202"/>
    </location>
</feature>
<dbReference type="InterPro" id="IPR036259">
    <property type="entry name" value="MFS_trans_sf"/>
</dbReference>
<dbReference type="GO" id="GO:0005886">
    <property type="term" value="C:plasma membrane"/>
    <property type="evidence" value="ECO:0007669"/>
    <property type="project" value="UniProtKB-SubCell"/>
</dbReference>
<evidence type="ECO:0000313" key="10">
    <source>
        <dbReference type="Proteomes" id="UP000006876"/>
    </source>
</evidence>
<feature type="transmembrane region" description="Helical" evidence="7">
    <location>
        <begin position="352"/>
        <end position="372"/>
    </location>
</feature>
<dbReference type="CDD" id="cd17324">
    <property type="entry name" value="MFS_NepI_like"/>
    <property type="match status" value="1"/>
</dbReference>
<comment type="subcellular location">
    <subcellularLocation>
        <location evidence="1">Cell membrane</location>
        <topology evidence="1">Multi-pass membrane protein</topology>
    </subcellularLocation>
</comment>
<evidence type="ECO:0000256" key="5">
    <source>
        <dbReference type="ARBA" id="ARBA00023136"/>
    </source>
</evidence>
<dbReference type="PROSITE" id="PS50850">
    <property type="entry name" value="MFS"/>
    <property type="match status" value="1"/>
</dbReference>
<feature type="transmembrane region" description="Helical" evidence="7">
    <location>
        <begin position="378"/>
        <end position="399"/>
    </location>
</feature>
<keyword evidence="3 7" id="KW-0812">Transmembrane</keyword>
<evidence type="ECO:0000256" key="3">
    <source>
        <dbReference type="ARBA" id="ARBA00022692"/>
    </source>
</evidence>
<keyword evidence="2" id="KW-1003">Cell membrane</keyword>
<feature type="transmembrane region" description="Helical" evidence="7">
    <location>
        <begin position="292"/>
        <end position="311"/>
    </location>
</feature>
<name>E3HWV8_ACHXA</name>
<sequence length="414" mass="42568">MPPMTDSAFSSRPRPAPAHPPAAACDRLRWGSLLALAMAGFITILTEALPAGLLPQMAQGLAVSQASIGQTVTIYAIGSLVAAIPLVAATRGVRRRPLLLAAIAGFVLANTVTALSSAYVLTMAARFLAGMSAGLLWALVAGYAARMVPAHQQGRAIAVAMLGAPLALSLGVPAGTLLGSLWGWRIGFGIMSGLALILMVWVRLRVPDFAGQTRGRQLPLRRVFLLPGVRPVLFAVLAFVLAHNILYIYIAPFLASVGMAASTELVLLVFGLSSLLGIWVVGALIDRHLRALTLACIALFGLAALALGIAGGMPAMLYLSVGAWGVAFGGSPTLFQTALAKTAGDAADVAQSMLVTAWNTAIAAGGVVGGALLERLGVAAFVPALLALLAATLAVVWAARTHGFPASPTRWQPA</sequence>
<accession>E3HWV8</accession>
<dbReference type="Pfam" id="PF07690">
    <property type="entry name" value="MFS_1"/>
    <property type="match status" value="1"/>
</dbReference>
<dbReference type="EMBL" id="CP002287">
    <property type="protein sequence ID" value="ADP15149.1"/>
    <property type="molecule type" value="Genomic_DNA"/>
</dbReference>
<proteinExistence type="predicted"/>
<keyword evidence="4 7" id="KW-1133">Transmembrane helix</keyword>
<feature type="transmembrane region" description="Helical" evidence="7">
    <location>
        <begin position="127"/>
        <end position="145"/>
    </location>
</feature>
<organism evidence="9 10">
    <name type="scientific">Achromobacter xylosoxidans (strain A8)</name>
    <dbReference type="NCBI Taxonomy" id="762376"/>
    <lineage>
        <taxon>Bacteria</taxon>
        <taxon>Pseudomonadati</taxon>
        <taxon>Pseudomonadota</taxon>
        <taxon>Betaproteobacteria</taxon>
        <taxon>Burkholderiales</taxon>
        <taxon>Alcaligenaceae</taxon>
        <taxon>Achromobacter</taxon>
    </lineage>
</organism>
<evidence type="ECO:0000256" key="7">
    <source>
        <dbReference type="SAM" id="Phobius"/>
    </source>
</evidence>
<dbReference type="PANTHER" id="PTHR43124">
    <property type="entry name" value="PURINE EFFLUX PUMP PBUE"/>
    <property type="match status" value="1"/>
</dbReference>
<feature type="transmembrane region" description="Helical" evidence="7">
    <location>
        <begin position="66"/>
        <end position="87"/>
    </location>
</feature>
<evidence type="ECO:0000256" key="6">
    <source>
        <dbReference type="SAM" id="MobiDB-lite"/>
    </source>
</evidence>
<feature type="transmembrane region" description="Helical" evidence="7">
    <location>
        <begin position="33"/>
        <end position="54"/>
    </location>
</feature>
<evidence type="ECO:0000313" key="9">
    <source>
        <dbReference type="EMBL" id="ADP15149.1"/>
    </source>
</evidence>
<dbReference type="InterPro" id="IPR011701">
    <property type="entry name" value="MFS"/>
</dbReference>
<dbReference type="eggNOG" id="COG2814">
    <property type="taxonomic scope" value="Bacteria"/>
</dbReference>
<evidence type="ECO:0000256" key="2">
    <source>
        <dbReference type="ARBA" id="ARBA00022475"/>
    </source>
</evidence>
<dbReference type="InterPro" id="IPR050189">
    <property type="entry name" value="MFS_Efflux_Transporters"/>
</dbReference>
<reference evidence="9 10" key="1">
    <citation type="journal article" date="2011" name="J. Bacteriol.">
        <title>Complete genome sequence of the haloaromatic acid-degrading bacterium Achromobacter xylosoxidans A8.</title>
        <authorList>
            <person name="Strnad H."/>
            <person name="Ridl J."/>
            <person name="Paces J."/>
            <person name="Kolar M."/>
            <person name="Vlcek C."/>
            <person name="Paces V."/>
        </authorList>
    </citation>
    <scope>NUCLEOTIDE SEQUENCE [LARGE SCALE GENOMIC DNA]</scope>
    <source>
        <strain evidence="9 10">A8</strain>
    </source>
</reference>
<keyword evidence="5 7" id="KW-0472">Membrane</keyword>
<protein>
    <submittedName>
        <fullName evidence="9">Major facilitator superfamily protein 18</fullName>
    </submittedName>
</protein>
<dbReference type="InterPro" id="IPR020846">
    <property type="entry name" value="MFS_dom"/>
</dbReference>
<dbReference type="KEGG" id="axy:AXYL_01815"/>
<dbReference type="HOGENOM" id="CLU_001265_61_1_4"/>
<dbReference type="GO" id="GO:0022857">
    <property type="term" value="F:transmembrane transporter activity"/>
    <property type="evidence" value="ECO:0007669"/>
    <property type="project" value="InterPro"/>
</dbReference>
<evidence type="ECO:0000259" key="8">
    <source>
        <dbReference type="PROSITE" id="PS50850"/>
    </source>
</evidence>
<dbReference type="STRING" id="762376.AXYL_01815"/>
<evidence type="ECO:0000256" key="1">
    <source>
        <dbReference type="ARBA" id="ARBA00004651"/>
    </source>
</evidence>
<gene>
    <name evidence="9" type="ordered locus">AXYL_01815</name>
</gene>
<dbReference type="PANTHER" id="PTHR43124:SF3">
    <property type="entry name" value="CHLORAMPHENICOL EFFLUX PUMP RV0191"/>
    <property type="match status" value="1"/>
</dbReference>
<feature type="domain" description="Major facilitator superfamily (MFS) profile" evidence="8">
    <location>
        <begin position="32"/>
        <end position="402"/>
    </location>
</feature>
<feature type="transmembrane region" description="Helical" evidence="7">
    <location>
        <begin position="99"/>
        <end position="121"/>
    </location>
</feature>
<dbReference type="SUPFAM" id="SSF103473">
    <property type="entry name" value="MFS general substrate transporter"/>
    <property type="match status" value="1"/>
</dbReference>
<feature type="transmembrane region" description="Helical" evidence="7">
    <location>
        <begin position="265"/>
        <end position="285"/>
    </location>
</feature>
<feature type="transmembrane region" description="Helical" evidence="7">
    <location>
        <begin position="157"/>
        <end position="176"/>
    </location>
</feature>
<dbReference type="AlphaFoldDB" id="E3HWV8"/>
<evidence type="ECO:0000256" key="4">
    <source>
        <dbReference type="ARBA" id="ARBA00022989"/>
    </source>
</evidence>
<dbReference type="Gene3D" id="1.20.1250.20">
    <property type="entry name" value="MFS general substrate transporter like domains"/>
    <property type="match status" value="1"/>
</dbReference>
<feature type="region of interest" description="Disordered" evidence="6">
    <location>
        <begin position="1"/>
        <end position="20"/>
    </location>
</feature>
<feature type="transmembrane region" description="Helical" evidence="7">
    <location>
        <begin position="223"/>
        <end position="250"/>
    </location>
</feature>